<dbReference type="PANTHER" id="PTHR47660">
    <property type="entry name" value="TRANSCRIPTION FACTOR WITH C2H2 AND ZN(2)-CYS(6) DNA BINDING DOMAIN (EUROFUNG)-RELATED-RELATED"/>
    <property type="match status" value="1"/>
</dbReference>
<evidence type="ECO:0000259" key="6">
    <source>
        <dbReference type="Pfam" id="PF04082"/>
    </source>
</evidence>
<dbReference type="GeneID" id="19116722"/>
<dbReference type="AlphaFoldDB" id="M2LMH3"/>
<name>M2LMH3_BAUPA</name>
<evidence type="ECO:0000256" key="3">
    <source>
        <dbReference type="ARBA" id="ARBA00023015"/>
    </source>
</evidence>
<reference evidence="7 8" key="1">
    <citation type="journal article" date="2012" name="PLoS Pathog.">
        <title>Diverse lifestyles and strategies of plant pathogenesis encoded in the genomes of eighteen Dothideomycetes fungi.</title>
        <authorList>
            <person name="Ohm R.A."/>
            <person name="Feau N."/>
            <person name="Henrissat B."/>
            <person name="Schoch C.L."/>
            <person name="Horwitz B.A."/>
            <person name="Barry K.W."/>
            <person name="Condon B.J."/>
            <person name="Copeland A.C."/>
            <person name="Dhillon B."/>
            <person name="Glaser F."/>
            <person name="Hesse C.N."/>
            <person name="Kosti I."/>
            <person name="LaButti K."/>
            <person name="Lindquist E.A."/>
            <person name="Lucas S."/>
            <person name="Salamov A.A."/>
            <person name="Bradshaw R.E."/>
            <person name="Ciuffetti L."/>
            <person name="Hamelin R.C."/>
            <person name="Kema G.H.J."/>
            <person name="Lawrence C."/>
            <person name="Scott J.A."/>
            <person name="Spatafora J.W."/>
            <person name="Turgeon B.G."/>
            <person name="de Wit P.J.G.M."/>
            <person name="Zhong S."/>
            <person name="Goodwin S.B."/>
            <person name="Grigoriev I.V."/>
        </authorList>
    </citation>
    <scope>NUCLEOTIDE SEQUENCE [LARGE SCALE GENOMIC DNA]</scope>
    <source>
        <strain evidence="7 8">UAMH 10762</strain>
    </source>
</reference>
<dbReference type="RefSeq" id="XP_007677548.1">
    <property type="nucleotide sequence ID" value="XM_007679358.1"/>
</dbReference>
<keyword evidence="4" id="KW-0804">Transcription</keyword>
<dbReference type="OMA" id="WFRSSEC"/>
<protein>
    <recommendedName>
        <fullName evidence="6">Xylanolytic transcriptional activator regulatory domain-containing protein</fullName>
    </recommendedName>
</protein>
<evidence type="ECO:0000256" key="1">
    <source>
        <dbReference type="ARBA" id="ARBA00022723"/>
    </source>
</evidence>
<evidence type="ECO:0000256" key="2">
    <source>
        <dbReference type="ARBA" id="ARBA00022833"/>
    </source>
</evidence>
<keyword evidence="5" id="KW-0539">Nucleus</keyword>
<dbReference type="GO" id="GO:0008270">
    <property type="term" value="F:zinc ion binding"/>
    <property type="evidence" value="ECO:0007669"/>
    <property type="project" value="InterPro"/>
</dbReference>
<evidence type="ECO:0000313" key="8">
    <source>
        <dbReference type="Proteomes" id="UP000011761"/>
    </source>
</evidence>
<dbReference type="eggNOG" id="KOG1721">
    <property type="taxonomic scope" value="Eukaryota"/>
</dbReference>
<keyword evidence="3" id="KW-0805">Transcription regulation</keyword>
<evidence type="ECO:0000256" key="4">
    <source>
        <dbReference type="ARBA" id="ARBA00023163"/>
    </source>
</evidence>
<organism evidence="7 8">
    <name type="scientific">Baudoinia panamericana (strain UAMH 10762)</name>
    <name type="common">Angels' share fungus</name>
    <name type="synonym">Baudoinia compniacensis (strain UAMH 10762)</name>
    <dbReference type="NCBI Taxonomy" id="717646"/>
    <lineage>
        <taxon>Eukaryota</taxon>
        <taxon>Fungi</taxon>
        <taxon>Dikarya</taxon>
        <taxon>Ascomycota</taxon>
        <taxon>Pezizomycotina</taxon>
        <taxon>Dothideomycetes</taxon>
        <taxon>Dothideomycetidae</taxon>
        <taxon>Mycosphaerellales</taxon>
        <taxon>Teratosphaeriaceae</taxon>
        <taxon>Baudoinia</taxon>
    </lineage>
</organism>
<keyword evidence="2" id="KW-0862">Zinc</keyword>
<dbReference type="GO" id="GO:0006351">
    <property type="term" value="P:DNA-templated transcription"/>
    <property type="evidence" value="ECO:0007669"/>
    <property type="project" value="InterPro"/>
</dbReference>
<evidence type="ECO:0000313" key="7">
    <source>
        <dbReference type="EMBL" id="EMC95497.1"/>
    </source>
</evidence>
<dbReference type="Pfam" id="PF04082">
    <property type="entry name" value="Fungal_trans"/>
    <property type="match status" value="1"/>
</dbReference>
<gene>
    <name evidence="7" type="ORF">BAUCODRAFT_72201</name>
</gene>
<accession>M2LMH3</accession>
<dbReference type="PANTHER" id="PTHR47660:SF2">
    <property type="entry name" value="TRANSCRIPTION FACTOR WITH C2H2 AND ZN(2)-CYS(6) DNA BINDING DOMAIN (EUROFUNG)"/>
    <property type="match status" value="1"/>
</dbReference>
<keyword evidence="8" id="KW-1185">Reference proteome</keyword>
<dbReference type="OrthoDB" id="40579at2759"/>
<keyword evidence="1" id="KW-0479">Metal-binding</keyword>
<feature type="domain" description="Xylanolytic transcriptional activator regulatory" evidence="6">
    <location>
        <begin position="113"/>
        <end position="301"/>
    </location>
</feature>
<sequence length="625" mass="68886">MVVSVEGAKAFETSVWHWVPNAADTGAAGEPDPSVIPADVPHGPDEDCPYTSVVLARHLCPKDRDRVLSVILDHCDKSNIVRIATTFPSHSILESFLRTALHHQAVRSPTAWIHVPTFSTKTARDCLLCALIACGAFMSPVPAAQTMGAAMPELILAFVNALWAQNNALTRDLQVCQTYALIQHIMFWSGSKRRMEIAESTQQPLVTIIRRSGMLAVERGDDLTPPTFTDGPDELDRKWREWAQRESRIRLVHHTFVHNAQISMTQFVNPLMTCSEMDLPLPANESLWSAATPEEWRACWHASGQSSHEPSSQVSASGFVRQALLDAHCGQAYAEQRRPRSALAPAYAIYGLWDSIWTYSVGTTWLCWDNLQFQAAPLGLSPRQELLVKVLEDFGPQDTFPTARNIARLGQPVGLEKHPHETIILIHHMCLFLFAPLKDMPVFAGKDGALGAHRVHPRLQEWTQTPAARRSLWHATQIFRHVRLLRRAQIQNAVIVALYQASLTLWTFGIVAGAAKLKAVRSGVDDTTTLTGPRGKEFRLDGEMSSQVESFVALGTGSPTISTVRRGRDTVIPVLYSPGAMMDAAVHLCTPSPTQHSAHTAPSFTRIVTGLMEDLSKAALGVGFA</sequence>
<dbReference type="CDD" id="cd12148">
    <property type="entry name" value="fungal_TF_MHR"/>
    <property type="match status" value="1"/>
</dbReference>
<dbReference type="GO" id="GO:0003677">
    <property type="term" value="F:DNA binding"/>
    <property type="evidence" value="ECO:0007669"/>
    <property type="project" value="InterPro"/>
</dbReference>
<dbReference type="EMBL" id="KB445557">
    <property type="protein sequence ID" value="EMC95497.1"/>
    <property type="molecule type" value="Genomic_DNA"/>
</dbReference>
<evidence type="ECO:0000256" key="5">
    <source>
        <dbReference type="ARBA" id="ARBA00023242"/>
    </source>
</evidence>
<proteinExistence type="predicted"/>
<dbReference type="Proteomes" id="UP000011761">
    <property type="component" value="Unassembled WGS sequence"/>
</dbReference>
<dbReference type="KEGG" id="bcom:BAUCODRAFT_72201"/>
<dbReference type="InterPro" id="IPR007219">
    <property type="entry name" value="XnlR_reg_dom"/>
</dbReference>
<dbReference type="HOGENOM" id="CLU_003487_2_0_1"/>